<keyword evidence="3" id="KW-1185">Reference proteome</keyword>
<feature type="region of interest" description="Disordered" evidence="1">
    <location>
        <begin position="1"/>
        <end position="72"/>
    </location>
</feature>
<feature type="compositionally biased region" description="Basic and acidic residues" evidence="1">
    <location>
        <begin position="60"/>
        <end position="70"/>
    </location>
</feature>
<dbReference type="OMA" id="PRIRADH"/>
<name>A0A1C7M1C6_GRIFR</name>
<evidence type="ECO:0000313" key="2">
    <source>
        <dbReference type="EMBL" id="OBZ70149.1"/>
    </source>
</evidence>
<dbReference type="EMBL" id="LUGG01000014">
    <property type="protein sequence ID" value="OBZ70149.1"/>
    <property type="molecule type" value="Genomic_DNA"/>
</dbReference>
<feature type="compositionally biased region" description="Low complexity" evidence="1">
    <location>
        <begin position="1"/>
        <end position="19"/>
    </location>
</feature>
<comment type="caution">
    <text evidence="2">The sequence shown here is derived from an EMBL/GenBank/DDBJ whole genome shotgun (WGS) entry which is preliminary data.</text>
</comment>
<evidence type="ECO:0000256" key="1">
    <source>
        <dbReference type="SAM" id="MobiDB-lite"/>
    </source>
</evidence>
<dbReference type="AlphaFoldDB" id="A0A1C7M1C6"/>
<dbReference type="Proteomes" id="UP000092993">
    <property type="component" value="Unassembled WGS sequence"/>
</dbReference>
<feature type="compositionally biased region" description="Polar residues" evidence="1">
    <location>
        <begin position="31"/>
        <end position="41"/>
    </location>
</feature>
<protein>
    <submittedName>
        <fullName evidence="2">Uncharacterized protein</fullName>
    </submittedName>
</protein>
<dbReference type="STRING" id="5627.A0A1C7M1C6"/>
<accession>A0A1C7M1C6</accession>
<organism evidence="2 3">
    <name type="scientific">Grifola frondosa</name>
    <name type="common">Maitake</name>
    <name type="synonym">Polyporus frondosus</name>
    <dbReference type="NCBI Taxonomy" id="5627"/>
    <lineage>
        <taxon>Eukaryota</taxon>
        <taxon>Fungi</taxon>
        <taxon>Dikarya</taxon>
        <taxon>Basidiomycota</taxon>
        <taxon>Agaricomycotina</taxon>
        <taxon>Agaricomycetes</taxon>
        <taxon>Polyporales</taxon>
        <taxon>Grifolaceae</taxon>
        <taxon>Grifola</taxon>
    </lineage>
</organism>
<dbReference type="OrthoDB" id="29879at2759"/>
<evidence type="ECO:0000313" key="3">
    <source>
        <dbReference type="Proteomes" id="UP000092993"/>
    </source>
</evidence>
<sequence>MTTPPDTSSVPSTSVSSSPRIRADHSPVRLRQSTGSDSNDLSPRARLSPTLSRSYNPNDPDVRERQRTMDADMAIQLSRARGNTVSISPVVTSPLPLGSPSADGHLHFPNLSLAEQHELDAARGVTPLAIDVDNAPQFQASPRTRP</sequence>
<reference evidence="2 3" key="1">
    <citation type="submission" date="2016-03" db="EMBL/GenBank/DDBJ databases">
        <title>Whole genome sequencing of Grifola frondosa 9006-11.</title>
        <authorList>
            <person name="Min B."/>
            <person name="Park H."/>
            <person name="Kim J.-G."/>
            <person name="Cho H."/>
            <person name="Oh Y.-L."/>
            <person name="Kong W.-S."/>
            <person name="Choi I.-G."/>
        </authorList>
    </citation>
    <scope>NUCLEOTIDE SEQUENCE [LARGE SCALE GENOMIC DNA]</scope>
    <source>
        <strain evidence="2 3">9006-11</strain>
    </source>
</reference>
<gene>
    <name evidence="2" type="ORF">A0H81_09725</name>
</gene>
<proteinExistence type="predicted"/>